<evidence type="ECO:0000313" key="1">
    <source>
        <dbReference type="EMBL" id="QZE13459.1"/>
    </source>
</evidence>
<gene>
    <name evidence="1" type="ORF">K4L44_12825</name>
</gene>
<reference evidence="1" key="1">
    <citation type="submission" date="2021-08" db="EMBL/GenBank/DDBJ databases">
        <title>Novel anaerobic bacterium isolated from sea squirt in East Sea, Republic of Korea.</title>
        <authorList>
            <person name="Nguyen T.H."/>
            <person name="Li Z."/>
            <person name="Lee Y.-J."/>
            <person name="Ko J."/>
            <person name="Kim S.-G."/>
        </authorList>
    </citation>
    <scope>NUCLEOTIDE SEQUENCE</scope>
    <source>
        <strain evidence="1">KCTC 25031</strain>
    </source>
</reference>
<evidence type="ECO:0000313" key="2">
    <source>
        <dbReference type="Proteomes" id="UP000826212"/>
    </source>
</evidence>
<dbReference type="Proteomes" id="UP000826212">
    <property type="component" value="Chromosome"/>
</dbReference>
<dbReference type="EMBL" id="CP081303">
    <property type="protein sequence ID" value="QZE13459.1"/>
    <property type="molecule type" value="Genomic_DNA"/>
</dbReference>
<keyword evidence="2" id="KW-1185">Reference proteome</keyword>
<protein>
    <submittedName>
        <fullName evidence="1">Uncharacterized protein</fullName>
    </submittedName>
</protein>
<sequence length="149" mass="16846">MWHSTKIYLFVVLSLWCSLFAKADRPKNFPSTSIWTSVWDTEVNDVAFKKVGNKLQENLTVEELVLILNKTLFLDIEVVGLESETLKIKINDSETLTEHMGSSGAKTCLGIITFTLTENSQVKMVDMDFEYGSHASPGVYSRINFIQAF</sequence>
<name>A0AC61NN30_9BACT</name>
<proteinExistence type="predicted"/>
<accession>A0AC61NN30</accession>
<organism evidence="1 2">
    <name type="scientific">Halosquirtibacter laminarini</name>
    <dbReference type="NCBI Taxonomy" id="3374600"/>
    <lineage>
        <taxon>Bacteria</taxon>
        <taxon>Pseudomonadati</taxon>
        <taxon>Bacteroidota</taxon>
        <taxon>Bacteroidia</taxon>
        <taxon>Marinilabiliales</taxon>
        <taxon>Prolixibacteraceae</taxon>
        <taxon>Halosquirtibacter</taxon>
    </lineage>
</organism>